<sequence length="1662" mass="182062">MTPSRLKNMFSGRRKSPDTTLPRELTSSPRNSLGPDDRVPTSSRSGSGLLARFRSRSPRPESNRGSTDSLPADGDPVRQTAQVVGREHAIAVPPATPSELGSLQDSSQTGQTRSERRPKLAPMLDSTLEPDPEHTSQSMPAGLRSEAARQGHRLSGSALERHSSLRRRRWPDTVTNGLTLALDVTEKAGAAFPPLQAVAGSLAAITKVVKQTCSNENNLHALLSYVELLNKVIAPDTLPPSQDWPVAFRTRVSELTSGLQKVEDRVVKLQSERSLERVLNAQERAGQIADCVKTLGQLVATFTMHGSIATELGINSIRWMKLGKTLPVNCRSFCRPRRIPVTRLVVGVLYCSLRQRAHHTSIPPAIPGLHPTFSAMYNDNEGGRSECEPETRKEALATIYAWILGPGHPDLSAFPPPVLDVDHRRLVMWLYALAGAGKSTLAQTTAQWCDSRRILAASFFCARDGDRSNVLAIMPTIAQQLARLCVVFREALREAVVDNPNVHQMSVASQLQTLIVGPLRTALDGGSHAFDELVVIIDALDECMDDEAVSVVVKSLSLHHERIAPLKFLVTSRPEPNIKAGFTLPTLAANTQEFPLSAIPDNLTEDDISFFLQKRLREIASRNYLGPGWPSGDVLKRLVSLTELLFIFAATAVRFIGDLEAMDPEGRMLELLRAGSEAATIGNSRTSPFRILDALYRQVLASVRRALGEVALAQLRRILGAVVLAKERLGPTALEALLEMGPGSTRRFLSRLTAILILPDVGDDSSPIRLIHLSFANFIVDSTRCTEPAFLIDPSHHHTSLAQSCLRILLTLRHNICDVELKYGHLLNSEIPDLEEKVARHLTPERQYAVKYWAHHLRHAAVDEELLSALQAFCDSHLLDWLEALSLLGCVDVAVAALQSAQQTLKNSQPPPPPTDAPALLYDCERIVRAFYEGISASFFEVLRATATFAPLSSPLRQRHAAHLPGMVLLRRGRETAWSATLTTTANNRFVECLDFSPDGNVIACGTQDGGIELRNVQTGAEAHVLAGESWIISVCFAPDGKAILSSDAHGFVTLWDVATGARLGRWKRHTDRIPSVAWSSDGTLAASGSTNGKIVLWSVDPPEESSTLSGHHGQVNSVVFSCDGALISGSYDKTCKIWDMRTKSLLRTLEHDSEVRCVAVSPDIQIVACGQWDGEIMLWSKADGAKLQLLPGSAQVISLAFRANGTLAAAYNDSSLILWDVHTKEALTRSLTMFLTVRAVAFSPDGVHIGVSTGVAVHIIRWPTDRSGTFGPSGQNTELSELDSHAPASTAAGGHNHEDLLGLSISPDGRLVVAVLNNEALLLEVSTGDVMHTLEYRSWVVRSPIVWSPTTSFVAWGDDEKDVCVWETKPGGRIRRFAGHSDRVRAVHFTRDEQHVLSASEDGTILRWNVYETHPSPAILFQCDGRIRELAVSSDGKWMLSGSRDRTPPDLSSPDLIAKPSRKPFVNDGHYPTLRLHEASGRVLWNEHVIDGISSLAFSDDCTRAVAGLYDGRILLYDLTQLLPHRTTSSNASTPLPHPGSAPIVPEYEFSTGSQQQVEQISFSPDGQWLVSSESYTVVPAELRPLSSHKNDLSLPPVYFYKDGWLWSSEPDIGSQRLCWIPPAFRYDESYSERFWSVHGHIIACGTREKGVVILDASHCQ</sequence>
<dbReference type="InterPro" id="IPR056884">
    <property type="entry name" value="NPHP3-like_N"/>
</dbReference>
<dbReference type="InterPro" id="IPR059179">
    <property type="entry name" value="MLKL-like_MCAfunc"/>
</dbReference>
<evidence type="ECO:0000313" key="7">
    <source>
        <dbReference type="EMBL" id="OSC98111.1"/>
    </source>
</evidence>
<dbReference type="InterPro" id="IPR024977">
    <property type="entry name" value="Apc4-like_WD40_dom"/>
</dbReference>
<dbReference type="Pfam" id="PF00400">
    <property type="entry name" value="WD40"/>
    <property type="match status" value="7"/>
</dbReference>
<feature type="repeat" description="WD" evidence="3">
    <location>
        <begin position="1025"/>
        <end position="1066"/>
    </location>
</feature>
<keyword evidence="8" id="KW-1185">Reference proteome</keyword>
<protein>
    <submittedName>
        <fullName evidence="7">WD40 repeat-like protein</fullName>
    </submittedName>
</protein>
<organism evidence="7 8">
    <name type="scientific">Trametes coccinea (strain BRFM310)</name>
    <name type="common">Pycnoporus coccineus</name>
    <dbReference type="NCBI Taxonomy" id="1353009"/>
    <lineage>
        <taxon>Eukaryota</taxon>
        <taxon>Fungi</taxon>
        <taxon>Dikarya</taxon>
        <taxon>Basidiomycota</taxon>
        <taxon>Agaricomycotina</taxon>
        <taxon>Agaricomycetes</taxon>
        <taxon>Polyporales</taxon>
        <taxon>Polyporaceae</taxon>
        <taxon>Trametes</taxon>
    </lineage>
</organism>
<feature type="repeat" description="WD" evidence="3">
    <location>
        <begin position="1378"/>
        <end position="1411"/>
    </location>
</feature>
<feature type="region of interest" description="Disordered" evidence="4">
    <location>
        <begin position="92"/>
        <end position="170"/>
    </location>
</feature>
<feature type="repeat" description="WD" evidence="3">
    <location>
        <begin position="1149"/>
        <end position="1190"/>
    </location>
</feature>
<dbReference type="InterPro" id="IPR036322">
    <property type="entry name" value="WD40_repeat_dom_sf"/>
</dbReference>
<feature type="compositionally biased region" description="Polar residues" evidence="4">
    <location>
        <begin position="1269"/>
        <end position="1280"/>
    </location>
</feature>
<dbReference type="PROSITE" id="PS50294">
    <property type="entry name" value="WD_REPEATS_REGION"/>
    <property type="match status" value="4"/>
</dbReference>
<evidence type="ECO:0000256" key="3">
    <source>
        <dbReference type="PROSITE-ProRule" id="PRU00221"/>
    </source>
</evidence>
<dbReference type="InterPro" id="IPR015943">
    <property type="entry name" value="WD40/YVTN_repeat-like_dom_sf"/>
</dbReference>
<dbReference type="PANTHER" id="PTHR19879">
    <property type="entry name" value="TRANSCRIPTION INITIATION FACTOR TFIID"/>
    <property type="match status" value="1"/>
</dbReference>
<evidence type="ECO:0000313" key="8">
    <source>
        <dbReference type="Proteomes" id="UP000193067"/>
    </source>
</evidence>
<feature type="region of interest" description="Disordered" evidence="4">
    <location>
        <begin position="1269"/>
        <end position="1294"/>
    </location>
</feature>
<feature type="compositionally biased region" description="Polar residues" evidence="4">
    <location>
        <begin position="99"/>
        <end position="112"/>
    </location>
</feature>
<dbReference type="PROSITE" id="PS00678">
    <property type="entry name" value="WD_REPEATS_1"/>
    <property type="match status" value="1"/>
</dbReference>
<dbReference type="EMBL" id="KZ084142">
    <property type="protein sequence ID" value="OSC98111.1"/>
    <property type="molecule type" value="Genomic_DNA"/>
</dbReference>
<dbReference type="SUPFAM" id="SSF50978">
    <property type="entry name" value="WD40 repeat-like"/>
    <property type="match status" value="1"/>
</dbReference>
<dbReference type="PANTHER" id="PTHR19879:SF9">
    <property type="entry name" value="TRANSCRIPTION INITIATION FACTOR TFIID SUBUNIT 5"/>
    <property type="match status" value="1"/>
</dbReference>
<feature type="domain" description="Nephrocystin 3-like N-terminal" evidence="6">
    <location>
        <begin position="425"/>
        <end position="573"/>
    </location>
</feature>
<gene>
    <name evidence="7" type="ORF">PYCCODRAFT_1418349</name>
</gene>
<dbReference type="STRING" id="1353009.A0A1Y2IDZ1"/>
<keyword evidence="2" id="KW-0677">Repeat</keyword>
<feature type="domain" description="Anaphase-promoting complex subunit 4-like WD40" evidence="5">
    <location>
        <begin position="969"/>
        <end position="1026"/>
    </location>
</feature>
<accession>A0A1Y2IDZ1</accession>
<evidence type="ECO:0000259" key="5">
    <source>
        <dbReference type="Pfam" id="PF12894"/>
    </source>
</evidence>
<dbReference type="InterPro" id="IPR019775">
    <property type="entry name" value="WD40_repeat_CS"/>
</dbReference>
<dbReference type="Gene3D" id="2.130.10.10">
    <property type="entry name" value="YVTN repeat-like/Quinoprotein amine dehydrogenase"/>
    <property type="match status" value="4"/>
</dbReference>
<proteinExistence type="predicted"/>
<reference evidence="7 8" key="1">
    <citation type="journal article" date="2015" name="Biotechnol. Biofuels">
        <title>Enhanced degradation of softwood versus hardwood by the white-rot fungus Pycnoporus coccineus.</title>
        <authorList>
            <person name="Couturier M."/>
            <person name="Navarro D."/>
            <person name="Chevret D."/>
            <person name="Henrissat B."/>
            <person name="Piumi F."/>
            <person name="Ruiz-Duenas F.J."/>
            <person name="Martinez A.T."/>
            <person name="Grigoriev I.V."/>
            <person name="Riley R."/>
            <person name="Lipzen A."/>
            <person name="Berrin J.G."/>
            <person name="Master E.R."/>
            <person name="Rosso M.N."/>
        </authorList>
    </citation>
    <scope>NUCLEOTIDE SEQUENCE [LARGE SCALE GENOMIC DNA]</scope>
    <source>
        <strain evidence="7 8">BRFM310</strain>
    </source>
</reference>
<dbReference type="Proteomes" id="UP000193067">
    <property type="component" value="Unassembled WGS sequence"/>
</dbReference>
<dbReference type="SMART" id="SM00320">
    <property type="entry name" value="WD40"/>
    <property type="match status" value="11"/>
</dbReference>
<evidence type="ECO:0000259" key="6">
    <source>
        <dbReference type="Pfam" id="PF24883"/>
    </source>
</evidence>
<dbReference type="Pfam" id="PF24883">
    <property type="entry name" value="NPHP3_N"/>
    <property type="match status" value="1"/>
</dbReference>
<dbReference type="PROSITE" id="PS50082">
    <property type="entry name" value="WD_REPEATS_2"/>
    <property type="match status" value="6"/>
</dbReference>
<feature type="repeat" description="WD" evidence="3">
    <location>
        <begin position="1067"/>
        <end position="1108"/>
    </location>
</feature>
<name>A0A1Y2IDZ1_TRAC3</name>
<dbReference type="InterPro" id="IPR001680">
    <property type="entry name" value="WD40_rpt"/>
</dbReference>
<feature type="region of interest" description="Disordered" evidence="4">
    <location>
        <begin position="1"/>
        <end position="76"/>
    </location>
</feature>
<evidence type="ECO:0000256" key="1">
    <source>
        <dbReference type="ARBA" id="ARBA00022574"/>
    </source>
</evidence>
<evidence type="ECO:0000256" key="2">
    <source>
        <dbReference type="ARBA" id="ARBA00022737"/>
    </source>
</evidence>
<dbReference type="Pfam" id="PF12894">
    <property type="entry name" value="ANAPC4_WD40"/>
    <property type="match status" value="1"/>
</dbReference>
<dbReference type="CDD" id="cd00200">
    <property type="entry name" value="WD40"/>
    <property type="match status" value="1"/>
</dbReference>
<evidence type="ECO:0000256" key="4">
    <source>
        <dbReference type="SAM" id="MobiDB-lite"/>
    </source>
</evidence>
<feature type="repeat" description="WD" evidence="3">
    <location>
        <begin position="1109"/>
        <end position="1149"/>
    </location>
</feature>
<dbReference type="SUPFAM" id="SSF82171">
    <property type="entry name" value="DPP6 N-terminal domain-like"/>
    <property type="match status" value="1"/>
</dbReference>
<keyword evidence="1 3" id="KW-0853">WD repeat</keyword>
<dbReference type="CDD" id="cd21037">
    <property type="entry name" value="MLKL_NTD"/>
    <property type="match status" value="1"/>
</dbReference>
<feature type="repeat" description="WD" evidence="3">
    <location>
        <begin position="984"/>
        <end position="1025"/>
    </location>
</feature>
<dbReference type="OrthoDB" id="2745818at2759"/>